<comment type="caution">
    <text evidence="1">The sequence shown here is derived from an EMBL/GenBank/DDBJ whole genome shotgun (WGS) entry which is preliminary data.</text>
</comment>
<evidence type="ECO:0000313" key="2">
    <source>
        <dbReference type="Proteomes" id="UP000499080"/>
    </source>
</evidence>
<name>A0A4Y2JST6_ARAVE</name>
<sequence>MFIYVGTGCYAQENKGHTFDLQQNGQTVVGVLCPSVQDIRVRIGSGQLLDFQHCCGVGPVHMVVVALPEPPAPFLPRQLDLVRTVRVGGHGHNEPHILPCLGDNRLRSVDVRREIDVRGLRRVWGKKRKSVSSSREIRRSAVRGQCTKSLVYSPRVANLSQIAILVCSKLATNLT</sequence>
<proteinExistence type="predicted"/>
<dbReference type="Proteomes" id="UP000499080">
    <property type="component" value="Unassembled WGS sequence"/>
</dbReference>
<dbReference type="AlphaFoldDB" id="A0A4Y2JST6"/>
<reference evidence="1 2" key="1">
    <citation type="journal article" date="2019" name="Sci. Rep.">
        <title>Orb-weaving spider Araneus ventricosus genome elucidates the spidroin gene catalogue.</title>
        <authorList>
            <person name="Kono N."/>
            <person name="Nakamura H."/>
            <person name="Ohtoshi R."/>
            <person name="Moran D.A.P."/>
            <person name="Shinohara A."/>
            <person name="Yoshida Y."/>
            <person name="Fujiwara M."/>
            <person name="Mori M."/>
            <person name="Tomita M."/>
            <person name="Arakawa K."/>
        </authorList>
    </citation>
    <scope>NUCLEOTIDE SEQUENCE [LARGE SCALE GENOMIC DNA]</scope>
</reference>
<organism evidence="1 2">
    <name type="scientific">Araneus ventricosus</name>
    <name type="common">Orbweaver spider</name>
    <name type="synonym">Epeira ventricosa</name>
    <dbReference type="NCBI Taxonomy" id="182803"/>
    <lineage>
        <taxon>Eukaryota</taxon>
        <taxon>Metazoa</taxon>
        <taxon>Ecdysozoa</taxon>
        <taxon>Arthropoda</taxon>
        <taxon>Chelicerata</taxon>
        <taxon>Arachnida</taxon>
        <taxon>Araneae</taxon>
        <taxon>Araneomorphae</taxon>
        <taxon>Entelegynae</taxon>
        <taxon>Araneoidea</taxon>
        <taxon>Araneidae</taxon>
        <taxon>Araneus</taxon>
    </lineage>
</organism>
<accession>A0A4Y2JST6</accession>
<gene>
    <name evidence="1" type="ORF">AVEN_87762_1</name>
</gene>
<protein>
    <submittedName>
        <fullName evidence="1">Uncharacterized protein</fullName>
    </submittedName>
</protein>
<keyword evidence="2" id="KW-1185">Reference proteome</keyword>
<dbReference type="EMBL" id="BGPR01191408">
    <property type="protein sequence ID" value="GBM92382.1"/>
    <property type="molecule type" value="Genomic_DNA"/>
</dbReference>
<evidence type="ECO:0000313" key="1">
    <source>
        <dbReference type="EMBL" id="GBM92382.1"/>
    </source>
</evidence>